<dbReference type="InterPro" id="IPR043128">
    <property type="entry name" value="Rev_trsase/Diguanyl_cyclase"/>
</dbReference>
<dbReference type="CDD" id="cd01647">
    <property type="entry name" value="RT_LTR"/>
    <property type="match status" value="1"/>
</dbReference>
<dbReference type="Gene3D" id="3.30.70.270">
    <property type="match status" value="2"/>
</dbReference>
<evidence type="ECO:0000256" key="5">
    <source>
        <dbReference type="ARBA" id="ARBA00022750"/>
    </source>
</evidence>
<comment type="caution">
    <text evidence="11">The sequence shown here is derived from an EMBL/GenBank/DDBJ whole genome shotgun (WGS) entry which is preliminary data.</text>
</comment>
<keyword evidence="5" id="KW-0064">Aspartyl protease</keyword>
<keyword evidence="8" id="KW-0695">RNA-directed DNA polymerase</keyword>
<keyword evidence="4" id="KW-0540">Nuclease</keyword>
<accession>A0A8J5GI27</accession>
<sequence>MSFGLKNAPAIFQRKIDNCFKDCEEFLVVYIDDILVFSSSEETHVQHLTRMLDICAKEGLVLSPNKMKIAQPEIEFLGATIVNRKIKLQQHIVKKIFDFDEQKLQTLKGLRSWLGVLNYARPYIKNLSTLLGPLYSKTSPNGDRKFKTSDWDIVKKIRRIVQALPDLELPPIDAYIIIETDDSMEGWGGICKWKKSKFDSRNTERVCAYASEKFPTVKATIDAKIYACMEALIAMKIHYRDKKEIILRTDSRDVKELVLEITKQPKLIKEQAVLLLKELQKQIKQIQEVVRDIKKQFVCASQLPLLQKNILKHLRILKSSAILLLVLSLQKTSESKISIDRIIRS</sequence>
<evidence type="ECO:0000256" key="7">
    <source>
        <dbReference type="ARBA" id="ARBA00022801"/>
    </source>
</evidence>
<evidence type="ECO:0000313" key="11">
    <source>
        <dbReference type="EMBL" id="KAG6506922.1"/>
    </source>
</evidence>
<dbReference type="InterPro" id="IPR051320">
    <property type="entry name" value="Viral_Replic_Matur_Polypro"/>
</dbReference>
<dbReference type="InterPro" id="IPR041373">
    <property type="entry name" value="RT_RNaseH"/>
</dbReference>
<protein>
    <recommendedName>
        <fullName evidence="10">Reverse transcriptase domain-containing protein</fullName>
    </recommendedName>
</protein>
<reference evidence="11 12" key="1">
    <citation type="submission" date="2020-08" db="EMBL/GenBank/DDBJ databases">
        <title>Plant Genome Project.</title>
        <authorList>
            <person name="Zhang R.-G."/>
        </authorList>
    </citation>
    <scope>NUCLEOTIDE SEQUENCE [LARGE SCALE GENOMIC DNA]</scope>
    <source>
        <tissue evidence="11">Rhizome</tissue>
    </source>
</reference>
<dbReference type="PROSITE" id="PS50878">
    <property type="entry name" value="RT_POL"/>
    <property type="match status" value="1"/>
</dbReference>
<keyword evidence="3" id="KW-0548">Nucleotidyltransferase</keyword>
<dbReference type="PANTHER" id="PTHR33064">
    <property type="entry name" value="POL PROTEIN"/>
    <property type="match status" value="1"/>
</dbReference>
<dbReference type="FunFam" id="3.30.70.270:FF:000003">
    <property type="entry name" value="Transposon Ty3-G Gag-Pol polyprotein"/>
    <property type="match status" value="1"/>
</dbReference>
<name>A0A8J5GI27_ZINOF</name>
<dbReference type="Proteomes" id="UP000734854">
    <property type="component" value="Unassembled WGS sequence"/>
</dbReference>
<evidence type="ECO:0000256" key="4">
    <source>
        <dbReference type="ARBA" id="ARBA00022722"/>
    </source>
</evidence>
<evidence type="ECO:0000256" key="1">
    <source>
        <dbReference type="ARBA" id="ARBA00022670"/>
    </source>
</evidence>
<evidence type="ECO:0000259" key="10">
    <source>
        <dbReference type="PROSITE" id="PS50878"/>
    </source>
</evidence>
<keyword evidence="12" id="KW-1185">Reference proteome</keyword>
<dbReference type="GO" id="GO:0006508">
    <property type="term" value="P:proteolysis"/>
    <property type="evidence" value="ECO:0007669"/>
    <property type="project" value="UniProtKB-KW"/>
</dbReference>
<keyword evidence="1" id="KW-0645">Protease</keyword>
<dbReference type="SUPFAM" id="SSF56672">
    <property type="entry name" value="DNA/RNA polymerases"/>
    <property type="match status" value="1"/>
</dbReference>
<keyword evidence="6" id="KW-0255">Endonuclease</keyword>
<feature type="domain" description="Reverse transcriptase" evidence="10">
    <location>
        <begin position="1"/>
        <end position="81"/>
    </location>
</feature>
<dbReference type="GO" id="GO:0003964">
    <property type="term" value="F:RNA-directed DNA polymerase activity"/>
    <property type="evidence" value="ECO:0007669"/>
    <property type="project" value="UniProtKB-KW"/>
</dbReference>
<evidence type="ECO:0000256" key="9">
    <source>
        <dbReference type="SAM" id="Coils"/>
    </source>
</evidence>
<dbReference type="GO" id="GO:0004190">
    <property type="term" value="F:aspartic-type endopeptidase activity"/>
    <property type="evidence" value="ECO:0007669"/>
    <property type="project" value="UniProtKB-KW"/>
</dbReference>
<dbReference type="Pfam" id="PF17917">
    <property type="entry name" value="RT_RNaseH"/>
    <property type="match status" value="1"/>
</dbReference>
<dbReference type="EMBL" id="JACMSC010000009">
    <property type="protein sequence ID" value="KAG6506922.1"/>
    <property type="molecule type" value="Genomic_DNA"/>
</dbReference>
<evidence type="ECO:0000256" key="6">
    <source>
        <dbReference type="ARBA" id="ARBA00022759"/>
    </source>
</evidence>
<keyword evidence="9" id="KW-0175">Coiled coil</keyword>
<dbReference type="GO" id="GO:0004519">
    <property type="term" value="F:endonuclease activity"/>
    <property type="evidence" value="ECO:0007669"/>
    <property type="project" value="UniProtKB-KW"/>
</dbReference>
<evidence type="ECO:0000256" key="3">
    <source>
        <dbReference type="ARBA" id="ARBA00022695"/>
    </source>
</evidence>
<dbReference type="AlphaFoldDB" id="A0A8J5GI27"/>
<evidence type="ECO:0000313" key="12">
    <source>
        <dbReference type="Proteomes" id="UP000734854"/>
    </source>
</evidence>
<organism evidence="11 12">
    <name type="scientific">Zingiber officinale</name>
    <name type="common">Ginger</name>
    <name type="synonym">Amomum zingiber</name>
    <dbReference type="NCBI Taxonomy" id="94328"/>
    <lineage>
        <taxon>Eukaryota</taxon>
        <taxon>Viridiplantae</taxon>
        <taxon>Streptophyta</taxon>
        <taxon>Embryophyta</taxon>
        <taxon>Tracheophyta</taxon>
        <taxon>Spermatophyta</taxon>
        <taxon>Magnoliopsida</taxon>
        <taxon>Liliopsida</taxon>
        <taxon>Zingiberales</taxon>
        <taxon>Zingiberaceae</taxon>
        <taxon>Zingiber</taxon>
    </lineage>
</organism>
<keyword evidence="7" id="KW-0378">Hydrolase</keyword>
<gene>
    <name evidence="11" type="ORF">ZIOFF_032255</name>
</gene>
<feature type="coiled-coil region" evidence="9">
    <location>
        <begin position="269"/>
        <end position="296"/>
    </location>
</feature>
<dbReference type="Pfam" id="PF00078">
    <property type="entry name" value="RVT_1"/>
    <property type="match status" value="1"/>
</dbReference>
<dbReference type="InterPro" id="IPR043502">
    <property type="entry name" value="DNA/RNA_pol_sf"/>
</dbReference>
<dbReference type="InterPro" id="IPR000477">
    <property type="entry name" value="RT_dom"/>
</dbReference>
<dbReference type="PANTHER" id="PTHR33064:SF37">
    <property type="entry name" value="RIBONUCLEASE H"/>
    <property type="match status" value="1"/>
</dbReference>
<evidence type="ECO:0000256" key="8">
    <source>
        <dbReference type="ARBA" id="ARBA00022918"/>
    </source>
</evidence>
<proteinExistence type="predicted"/>
<keyword evidence="2" id="KW-0808">Transferase</keyword>
<evidence type="ECO:0000256" key="2">
    <source>
        <dbReference type="ARBA" id="ARBA00022679"/>
    </source>
</evidence>